<comment type="caution">
    <text evidence="1">The sequence shown here is derived from an EMBL/GenBank/DDBJ whole genome shotgun (WGS) entry which is preliminary data.</text>
</comment>
<dbReference type="Proteomes" id="UP001056120">
    <property type="component" value="Linkage Group LG11"/>
</dbReference>
<name>A0ACB9HPW7_9ASTR</name>
<dbReference type="EMBL" id="CM042028">
    <property type="protein sequence ID" value="KAI3797473.1"/>
    <property type="molecule type" value="Genomic_DNA"/>
</dbReference>
<sequence length="379" mass="44184">MFTWLYLLKVPPNCKHPLNYYMASMDPSLIISEPKEQKWVGEISEILNRELEIQVDIPPVSIFHVPEIITTKKPEAYQPQLIGFGPYHHFRPGPYTKMEQKKLRVFKAVLQRHKIKDYRLTVLDKVQKLVPAIRGCYDTFLQDGNASMAWVFAIDGVFLLNLFDSYRHQFSPYAGRTERLRAQDIMMVENQIPFMVLKEIHEALHSSSESEDQMMAESGIPLIGIDEALHSLLEEEEEEEDEDEEEEEEEEEKDDEDKEEEDYKEEKEEKKDDEEEEGEDDEEEEEEEDNIIPFMSSSNKFSPFIFRSFSKIHSPLELCSASQAPTSVEHLLQYMYYSIMANLPTPPRRSKPLRHSTSMAFPSAITFVTNAKKFAKKIP</sequence>
<proteinExistence type="predicted"/>
<evidence type="ECO:0000313" key="2">
    <source>
        <dbReference type="Proteomes" id="UP001056120"/>
    </source>
</evidence>
<keyword evidence="2" id="KW-1185">Reference proteome</keyword>
<accession>A0ACB9HPW7</accession>
<gene>
    <name evidence="1" type="ORF">L1987_32730</name>
</gene>
<reference evidence="2" key="1">
    <citation type="journal article" date="2022" name="Mol. Ecol. Resour.">
        <title>The genomes of chicory, endive, great burdock and yacon provide insights into Asteraceae palaeo-polyploidization history and plant inulin production.</title>
        <authorList>
            <person name="Fan W."/>
            <person name="Wang S."/>
            <person name="Wang H."/>
            <person name="Wang A."/>
            <person name="Jiang F."/>
            <person name="Liu H."/>
            <person name="Zhao H."/>
            <person name="Xu D."/>
            <person name="Zhang Y."/>
        </authorList>
    </citation>
    <scope>NUCLEOTIDE SEQUENCE [LARGE SCALE GENOMIC DNA]</scope>
    <source>
        <strain evidence="2">cv. Yunnan</strain>
    </source>
</reference>
<reference evidence="1 2" key="2">
    <citation type="journal article" date="2022" name="Mol. Ecol. Resour.">
        <title>The genomes of chicory, endive, great burdock and yacon provide insights into Asteraceae paleo-polyploidization history and plant inulin production.</title>
        <authorList>
            <person name="Fan W."/>
            <person name="Wang S."/>
            <person name="Wang H."/>
            <person name="Wang A."/>
            <person name="Jiang F."/>
            <person name="Liu H."/>
            <person name="Zhao H."/>
            <person name="Xu D."/>
            <person name="Zhang Y."/>
        </authorList>
    </citation>
    <scope>NUCLEOTIDE SEQUENCE [LARGE SCALE GENOMIC DNA]</scope>
    <source>
        <strain evidence="2">cv. Yunnan</strain>
        <tissue evidence="1">Leaves</tissue>
    </source>
</reference>
<evidence type="ECO:0000313" key="1">
    <source>
        <dbReference type="EMBL" id="KAI3797473.1"/>
    </source>
</evidence>
<organism evidence="1 2">
    <name type="scientific">Smallanthus sonchifolius</name>
    <dbReference type="NCBI Taxonomy" id="185202"/>
    <lineage>
        <taxon>Eukaryota</taxon>
        <taxon>Viridiplantae</taxon>
        <taxon>Streptophyta</taxon>
        <taxon>Embryophyta</taxon>
        <taxon>Tracheophyta</taxon>
        <taxon>Spermatophyta</taxon>
        <taxon>Magnoliopsida</taxon>
        <taxon>eudicotyledons</taxon>
        <taxon>Gunneridae</taxon>
        <taxon>Pentapetalae</taxon>
        <taxon>asterids</taxon>
        <taxon>campanulids</taxon>
        <taxon>Asterales</taxon>
        <taxon>Asteraceae</taxon>
        <taxon>Asteroideae</taxon>
        <taxon>Heliantheae alliance</taxon>
        <taxon>Millerieae</taxon>
        <taxon>Smallanthus</taxon>
    </lineage>
</organism>
<protein>
    <submittedName>
        <fullName evidence="1">Uncharacterized protein</fullName>
    </submittedName>
</protein>